<name>X0UBE0_9ZZZZ</name>
<dbReference type="EMBL" id="BARS01015996">
    <property type="protein sequence ID" value="GAF96641.1"/>
    <property type="molecule type" value="Genomic_DNA"/>
</dbReference>
<keyword evidence="4 5" id="KW-0472">Membrane</keyword>
<evidence type="ECO:0000256" key="2">
    <source>
        <dbReference type="ARBA" id="ARBA00022692"/>
    </source>
</evidence>
<dbReference type="InterPro" id="IPR051598">
    <property type="entry name" value="TSUP/Inactive_protease-like"/>
</dbReference>
<feature type="non-terminal residue" evidence="6">
    <location>
        <position position="62"/>
    </location>
</feature>
<dbReference type="Pfam" id="PF01925">
    <property type="entry name" value="TauE"/>
    <property type="match status" value="1"/>
</dbReference>
<evidence type="ECO:0000256" key="5">
    <source>
        <dbReference type="SAM" id="Phobius"/>
    </source>
</evidence>
<protein>
    <recommendedName>
        <fullName evidence="7">Membrane transporter protein</fullName>
    </recommendedName>
</protein>
<accession>X0UBE0</accession>
<evidence type="ECO:0000256" key="4">
    <source>
        <dbReference type="ARBA" id="ARBA00023136"/>
    </source>
</evidence>
<feature type="transmembrane region" description="Helical" evidence="5">
    <location>
        <begin position="6"/>
        <end position="25"/>
    </location>
</feature>
<dbReference type="InterPro" id="IPR002781">
    <property type="entry name" value="TM_pro_TauE-like"/>
</dbReference>
<gene>
    <name evidence="6" type="ORF">S01H1_26393</name>
</gene>
<dbReference type="AlphaFoldDB" id="X0UBE0"/>
<evidence type="ECO:0008006" key="7">
    <source>
        <dbReference type="Google" id="ProtNLM"/>
    </source>
</evidence>
<organism evidence="6">
    <name type="scientific">marine sediment metagenome</name>
    <dbReference type="NCBI Taxonomy" id="412755"/>
    <lineage>
        <taxon>unclassified sequences</taxon>
        <taxon>metagenomes</taxon>
        <taxon>ecological metagenomes</taxon>
    </lineage>
</organism>
<keyword evidence="2 5" id="KW-0812">Transmembrane</keyword>
<dbReference type="PANTHER" id="PTHR43701">
    <property type="entry name" value="MEMBRANE TRANSPORTER PROTEIN MJ0441-RELATED"/>
    <property type="match status" value="1"/>
</dbReference>
<evidence type="ECO:0000256" key="1">
    <source>
        <dbReference type="ARBA" id="ARBA00004141"/>
    </source>
</evidence>
<keyword evidence="3 5" id="KW-1133">Transmembrane helix</keyword>
<evidence type="ECO:0000256" key="3">
    <source>
        <dbReference type="ARBA" id="ARBA00022989"/>
    </source>
</evidence>
<proteinExistence type="predicted"/>
<comment type="caution">
    <text evidence="6">The sequence shown here is derived from an EMBL/GenBank/DDBJ whole genome shotgun (WGS) entry which is preliminary data.</text>
</comment>
<reference evidence="6" key="1">
    <citation type="journal article" date="2014" name="Front. Microbiol.">
        <title>High frequency of phylogenetically diverse reductive dehalogenase-homologous genes in deep subseafloor sedimentary metagenomes.</title>
        <authorList>
            <person name="Kawai M."/>
            <person name="Futagami T."/>
            <person name="Toyoda A."/>
            <person name="Takaki Y."/>
            <person name="Nishi S."/>
            <person name="Hori S."/>
            <person name="Arai W."/>
            <person name="Tsubouchi T."/>
            <person name="Morono Y."/>
            <person name="Uchiyama I."/>
            <person name="Ito T."/>
            <person name="Fujiyama A."/>
            <person name="Inagaki F."/>
            <person name="Takami H."/>
        </authorList>
    </citation>
    <scope>NUCLEOTIDE SEQUENCE</scope>
    <source>
        <strain evidence="6">Expedition CK06-06</strain>
    </source>
</reference>
<evidence type="ECO:0000313" key="6">
    <source>
        <dbReference type="EMBL" id="GAF96641.1"/>
    </source>
</evidence>
<sequence>MLAGLTGVGGGVFLVPLMVGLLAMVQHQAHGTSLFVILPIALVGAITYAIYGHILGNVDWEV</sequence>
<dbReference type="PANTHER" id="PTHR43701:SF2">
    <property type="entry name" value="MEMBRANE TRANSPORTER PROTEIN YJNA-RELATED"/>
    <property type="match status" value="1"/>
</dbReference>
<comment type="subcellular location">
    <subcellularLocation>
        <location evidence="1">Membrane</location>
        <topology evidence="1">Multi-pass membrane protein</topology>
    </subcellularLocation>
</comment>
<feature type="transmembrane region" description="Helical" evidence="5">
    <location>
        <begin position="32"/>
        <end position="51"/>
    </location>
</feature>
<dbReference type="GO" id="GO:0016020">
    <property type="term" value="C:membrane"/>
    <property type="evidence" value="ECO:0007669"/>
    <property type="project" value="UniProtKB-SubCell"/>
</dbReference>